<accession>Q44399</accession>
<dbReference type="EMBL" id="X00493">
    <property type="protein sequence ID" value="CAA25182.1"/>
    <property type="molecule type" value="Genomic_DNA"/>
</dbReference>
<keyword evidence="1" id="KW-0614">Plasmid</keyword>
<proteinExistence type="predicted"/>
<evidence type="ECO:0000313" key="1">
    <source>
        <dbReference type="EMBL" id="CAA25182.1"/>
    </source>
</evidence>
<organism evidence="1">
    <name type="scientific">Agrobacterium tumefaciens</name>
    <dbReference type="NCBI Taxonomy" id="358"/>
    <lineage>
        <taxon>Bacteria</taxon>
        <taxon>Pseudomonadati</taxon>
        <taxon>Pseudomonadota</taxon>
        <taxon>Alphaproteobacteria</taxon>
        <taxon>Hyphomicrobiales</taxon>
        <taxon>Rhizobiaceae</taxon>
        <taxon>Rhizobium/Agrobacterium group</taxon>
        <taxon>Agrobacterium</taxon>
        <taxon>Agrobacterium tumefaciens complex</taxon>
    </lineage>
</organism>
<dbReference type="PIR" id="S28702">
    <property type="entry name" value="S28702"/>
</dbReference>
<dbReference type="AlphaFoldDB" id="Q44399"/>
<name>Q44399_AGRTU</name>
<geneLocation type="plasmid" evidence="1">
    <name>Ti</name>
</geneLocation>
<reference evidence="1" key="2">
    <citation type="journal article" date="1993" name="Mol. Microbiol.">
        <title>The virA promoter is a host-range determinant in Agrobacterium tumefaciens.</title>
        <authorList>
            <person name="Turk S.C.H.J."/>
            <person name="Nester E.W."/>
            <person name="Hooykaas P.J.J."/>
        </authorList>
    </citation>
    <scope>NUCLEOTIDE SEQUENCE</scope>
    <source>
        <plasmid evidence="1">Ti</plasmid>
    </source>
</reference>
<protein>
    <submittedName>
        <fullName evidence="1">Ti plasmid pTi15955 T-DNA region</fullName>
    </submittedName>
</protein>
<reference evidence="1" key="3">
    <citation type="journal article" date="1993" name="Plant J.">
        <title>Tissue-specific and wound-inducible pattern of expression of the mannopine synthase promoter is determined by the interaction between positive and negative cis-regulatory elements.</title>
        <authorList>
            <person name="Guevara-Garcia A."/>
            <person name="Mosqueda-cano G."/>
            <person name="Argueello-Astorga G."/>
            <person name="Simpson J."/>
            <person name="Herrera-Estrella L."/>
        </authorList>
    </citation>
    <scope>NUCLEOTIDE SEQUENCE</scope>
    <source>
        <plasmid evidence="1">Ti</plasmid>
    </source>
</reference>
<reference evidence="1" key="1">
    <citation type="journal article" date="1983" name="Plant Mol. Biol.">
        <title>Nucleotide sequence of the T-DNA region from the Agrobacterium tumefaciens octopine Ti plasmid pTi15955.</title>
        <authorList>
            <person name="Barker R.F."/>
            <person name="Idler K.B."/>
            <person name="Thompson D.V."/>
            <person name="Kemp J.D."/>
        </authorList>
    </citation>
    <scope>NUCLEOTIDE SEQUENCE</scope>
    <source>
        <plasmid evidence="1">Ti</plasmid>
    </source>
</reference>
<sequence>MTRFGGPLSDRREGFRLAFDILCQTFFVGPTASTFCMVKKVVAVILGSCGKLTHYKSIDVFRPQLETQKWSIIVHISNRLMSISYPLLRWETPFLLDQRKRI</sequence>